<dbReference type="Pfam" id="PF03379">
    <property type="entry name" value="CcmB"/>
    <property type="match status" value="1"/>
</dbReference>
<keyword evidence="9" id="KW-0201">Cytochrome c-type biogenesis</keyword>
<comment type="function">
    <text evidence="1">Required for the export of heme to the periplasm for the biogenesis of c-type cytochromes.</text>
</comment>
<dbReference type="PANTHER" id="PTHR30070">
    <property type="entry name" value="HEME EXPORTER PROTEIN B"/>
    <property type="match status" value="1"/>
</dbReference>
<dbReference type="InterPro" id="IPR003544">
    <property type="entry name" value="Cyt_c_biogenesis_CcmB"/>
</dbReference>
<sequence>MNRPPGLLGAAWLIARKDLAIEFRSRSAFLSALVLSLLSLVIFYFAWDPTAVAAVDVAPGILWVTFTFSGLLGLHRSFGVEAQERAMDALLVAPVARESIFLGKALANFAFVLGVQVVALPALALFYNLPLSVVVGPLALAMLLAAIGLTCVGTLFAGITSNTRMAELLLPVLALPFFVPIVLPAAQVTAKLLAGRPVDESLGWFRILLAFDLVFLYACMLTFPFTLED</sequence>
<dbReference type="AlphaFoldDB" id="A0AA49JWD5"/>
<evidence type="ECO:0000256" key="3">
    <source>
        <dbReference type="ARBA" id="ARBA00010544"/>
    </source>
</evidence>
<comment type="similarity">
    <text evidence="3">Belongs to the CcmB/CycW/HelB family.</text>
</comment>
<organism evidence="13">
    <name type="scientific">Pseudogemmatithrix spongiicola</name>
    <dbReference type="NCBI Taxonomy" id="3062599"/>
    <lineage>
        <taxon>Bacteria</taxon>
        <taxon>Pseudomonadati</taxon>
        <taxon>Gemmatimonadota</taxon>
        <taxon>Gemmatimonadia</taxon>
        <taxon>Gemmatimonadales</taxon>
        <taxon>Gemmatimonadaceae</taxon>
        <taxon>Pseudogemmatithrix</taxon>
    </lineage>
</organism>
<feature type="transmembrane region" description="Helical" evidence="12">
    <location>
        <begin position="106"/>
        <end position="127"/>
    </location>
</feature>
<evidence type="ECO:0000256" key="1">
    <source>
        <dbReference type="ARBA" id="ARBA00002442"/>
    </source>
</evidence>
<dbReference type="InterPro" id="IPR026031">
    <property type="entry name" value="Cyt_c_CcmB_bac"/>
</dbReference>
<evidence type="ECO:0000256" key="2">
    <source>
        <dbReference type="ARBA" id="ARBA00004429"/>
    </source>
</evidence>
<evidence type="ECO:0000256" key="5">
    <source>
        <dbReference type="ARBA" id="ARBA00022448"/>
    </source>
</evidence>
<dbReference type="KEGG" id="pspc:Strain318_002402"/>
<dbReference type="GO" id="GO:0017004">
    <property type="term" value="P:cytochrome complex assembly"/>
    <property type="evidence" value="ECO:0007669"/>
    <property type="project" value="UniProtKB-KW"/>
</dbReference>
<evidence type="ECO:0000256" key="7">
    <source>
        <dbReference type="ARBA" id="ARBA00022519"/>
    </source>
</evidence>
<dbReference type="EMBL" id="CP130613">
    <property type="protein sequence ID" value="WKW15994.1"/>
    <property type="molecule type" value="Genomic_DNA"/>
</dbReference>
<dbReference type="Proteomes" id="UP001229955">
    <property type="component" value="Chromosome"/>
</dbReference>
<feature type="transmembrane region" description="Helical" evidence="12">
    <location>
        <begin position="27"/>
        <end position="47"/>
    </location>
</feature>
<evidence type="ECO:0000313" key="13">
    <source>
        <dbReference type="EMBL" id="WKW13088.1"/>
    </source>
</evidence>
<feature type="transmembrane region" description="Helical" evidence="12">
    <location>
        <begin position="168"/>
        <end position="187"/>
    </location>
</feature>
<comment type="subcellular location">
    <subcellularLocation>
        <location evidence="2">Cell inner membrane</location>
        <topology evidence="2">Multi-pass membrane protein</topology>
    </subcellularLocation>
</comment>
<protein>
    <recommendedName>
        <fullName evidence="4">Heme exporter protein B</fullName>
    </recommendedName>
</protein>
<keyword evidence="5" id="KW-0813">Transport</keyword>
<evidence type="ECO:0000256" key="9">
    <source>
        <dbReference type="ARBA" id="ARBA00022748"/>
    </source>
</evidence>
<evidence type="ECO:0000313" key="15">
    <source>
        <dbReference type="Proteomes" id="UP001229955"/>
    </source>
</evidence>
<dbReference type="RefSeq" id="WP_367885950.1">
    <property type="nucleotide sequence ID" value="NZ_CP130612.1"/>
</dbReference>
<keyword evidence="11 12" id="KW-0472">Membrane</keyword>
<dbReference type="GO" id="GO:0005886">
    <property type="term" value="C:plasma membrane"/>
    <property type="evidence" value="ECO:0007669"/>
    <property type="project" value="UniProtKB-SubCell"/>
</dbReference>
<evidence type="ECO:0000256" key="10">
    <source>
        <dbReference type="ARBA" id="ARBA00022989"/>
    </source>
</evidence>
<evidence type="ECO:0000256" key="4">
    <source>
        <dbReference type="ARBA" id="ARBA00016452"/>
    </source>
</evidence>
<keyword evidence="7" id="KW-0997">Cell inner membrane</keyword>
<evidence type="ECO:0000256" key="11">
    <source>
        <dbReference type="ARBA" id="ARBA00023136"/>
    </source>
</evidence>
<gene>
    <name evidence="13" type="ORF">Strain138_002403</name>
    <name evidence="14" type="ORF">Strain318_002402</name>
</gene>
<proteinExistence type="inferred from homology"/>
<dbReference type="GO" id="GO:0015232">
    <property type="term" value="F:heme transmembrane transporter activity"/>
    <property type="evidence" value="ECO:0007669"/>
    <property type="project" value="InterPro"/>
</dbReference>
<accession>A0AA49K1Y9</accession>
<dbReference type="PANTHER" id="PTHR30070:SF1">
    <property type="entry name" value="CYTOCHROME C BIOGENESIS B-RELATED"/>
    <property type="match status" value="1"/>
</dbReference>
<keyword evidence="8 12" id="KW-0812">Transmembrane</keyword>
<reference evidence="13" key="1">
    <citation type="submission" date="2023-07" db="EMBL/GenBank/DDBJ databases">
        <authorList>
            <person name="Haufschild T."/>
            <person name="Kallscheuer N."/>
            <person name="Hammer J."/>
            <person name="Kohn T."/>
            <person name="Kabuu M."/>
            <person name="Jogler M."/>
            <person name="Wohfarth N."/>
            <person name="Heuer A."/>
            <person name="Rohde M."/>
            <person name="van Teeseling M.C.F."/>
            <person name="Jogler C."/>
        </authorList>
    </citation>
    <scope>NUCLEOTIDE SEQUENCE</scope>
    <source>
        <strain evidence="13">Strain 138</strain>
        <strain evidence="14">Strain 318</strain>
    </source>
</reference>
<evidence type="ECO:0000256" key="8">
    <source>
        <dbReference type="ARBA" id="ARBA00022692"/>
    </source>
</evidence>
<feature type="transmembrane region" description="Helical" evidence="12">
    <location>
        <begin position="207"/>
        <end position="227"/>
    </location>
</feature>
<evidence type="ECO:0000256" key="12">
    <source>
        <dbReference type="SAM" id="Phobius"/>
    </source>
</evidence>
<evidence type="ECO:0000313" key="14">
    <source>
        <dbReference type="EMBL" id="WKW15994.1"/>
    </source>
</evidence>
<name>A0AA49JWD5_9BACT</name>
<dbReference type="GO" id="GO:1903607">
    <property type="term" value="P:cytochrome c biosynthetic process"/>
    <property type="evidence" value="ECO:0007669"/>
    <property type="project" value="TreeGrafter"/>
</dbReference>
<evidence type="ECO:0000256" key="6">
    <source>
        <dbReference type="ARBA" id="ARBA00022475"/>
    </source>
</evidence>
<dbReference type="EMBL" id="CP130612">
    <property type="protein sequence ID" value="WKW13088.1"/>
    <property type="molecule type" value="Genomic_DNA"/>
</dbReference>
<feature type="transmembrane region" description="Helical" evidence="12">
    <location>
        <begin position="133"/>
        <end position="156"/>
    </location>
</feature>
<keyword evidence="15" id="KW-1185">Reference proteome</keyword>
<dbReference type="PRINTS" id="PR01414">
    <property type="entry name" value="CCMBBIOGNSIS"/>
</dbReference>
<keyword evidence="10 12" id="KW-1133">Transmembrane helix</keyword>
<dbReference type="PIRSF" id="PIRSF002764">
    <property type="entry name" value="CcmB"/>
    <property type="match status" value="1"/>
</dbReference>
<keyword evidence="6" id="KW-1003">Cell membrane</keyword>
<feature type="transmembrane region" description="Helical" evidence="12">
    <location>
        <begin position="53"/>
        <end position="74"/>
    </location>
</feature>
<accession>A0AA49JWD5</accession>